<feature type="compositionally biased region" description="Basic and acidic residues" evidence="1">
    <location>
        <begin position="394"/>
        <end position="413"/>
    </location>
</feature>
<gene>
    <name evidence="2" type="ORF">TRAPUB_2928</name>
</gene>
<reference evidence="2 3" key="1">
    <citation type="submission" date="2016-10" db="EMBL/GenBank/DDBJ databases">
        <title>Genome sequence of the basidiomycete white-rot fungus Trametes pubescens.</title>
        <authorList>
            <person name="Makela M.R."/>
            <person name="Granchi Z."/>
            <person name="Peng M."/>
            <person name="De Vries R.P."/>
            <person name="Grigoriev I."/>
            <person name="Riley R."/>
            <person name="Hilden K."/>
        </authorList>
    </citation>
    <scope>NUCLEOTIDE SEQUENCE [LARGE SCALE GENOMIC DNA]</scope>
    <source>
        <strain evidence="2 3">FBCC735</strain>
    </source>
</reference>
<organism evidence="2 3">
    <name type="scientific">Trametes pubescens</name>
    <name type="common">White-rot fungus</name>
    <dbReference type="NCBI Taxonomy" id="154538"/>
    <lineage>
        <taxon>Eukaryota</taxon>
        <taxon>Fungi</taxon>
        <taxon>Dikarya</taxon>
        <taxon>Basidiomycota</taxon>
        <taxon>Agaricomycotina</taxon>
        <taxon>Agaricomycetes</taxon>
        <taxon>Polyporales</taxon>
        <taxon>Polyporaceae</taxon>
        <taxon>Trametes</taxon>
    </lineage>
</organism>
<feature type="compositionally biased region" description="Polar residues" evidence="1">
    <location>
        <begin position="584"/>
        <end position="594"/>
    </location>
</feature>
<evidence type="ECO:0000313" key="2">
    <source>
        <dbReference type="EMBL" id="OJT06247.1"/>
    </source>
</evidence>
<dbReference type="AlphaFoldDB" id="A0A1M2VFD5"/>
<evidence type="ECO:0000313" key="3">
    <source>
        <dbReference type="Proteomes" id="UP000184267"/>
    </source>
</evidence>
<evidence type="ECO:0008006" key="4">
    <source>
        <dbReference type="Google" id="ProtNLM"/>
    </source>
</evidence>
<evidence type="ECO:0000256" key="1">
    <source>
        <dbReference type="SAM" id="MobiDB-lite"/>
    </source>
</evidence>
<keyword evidence="3" id="KW-1185">Reference proteome</keyword>
<dbReference type="CDD" id="cd11655">
    <property type="entry name" value="rap1_myb-like"/>
    <property type="match status" value="1"/>
</dbReference>
<feature type="compositionally biased region" description="Acidic residues" evidence="1">
    <location>
        <begin position="241"/>
        <end position="261"/>
    </location>
</feature>
<dbReference type="OMA" id="SWKERYK"/>
<name>A0A1M2VFD5_TRAPU</name>
<comment type="caution">
    <text evidence="2">The sequence shown here is derived from an EMBL/GenBank/DDBJ whole genome shotgun (WGS) entry which is preliminary data.</text>
</comment>
<dbReference type="InterPro" id="IPR009057">
    <property type="entry name" value="Homeodomain-like_sf"/>
</dbReference>
<dbReference type="SUPFAM" id="SSF46689">
    <property type="entry name" value="Homeodomain-like"/>
    <property type="match status" value="1"/>
</dbReference>
<dbReference type="STRING" id="154538.A0A1M2VFD5"/>
<feature type="compositionally biased region" description="Acidic residues" evidence="1">
    <location>
        <begin position="477"/>
        <end position="497"/>
    </location>
</feature>
<sequence>MARTRHNSPEGDDADDGANPIFTIANRPVFFYLYGTNEPTEAGALTPEQRKILEGQIKQHGGHICKSAADADTIIVHPVRVKDLREKYDFERKIYVEIPSFVDLCIHRGLYAHERVQKKPLGGRLPKSGRTPFTKEDDMNLCRFLALRIPEKEAGGRNGRNTYIELTEKAQYEDLSWQWAGRHTWESWKERYKKNYKTFDPIIDEMVKENPPPEDGKGVRPYDRRVNGLGQFAQLNKQDLMEEEEEDDDDEAAAAAEEEVELEARHEHDAQQQGEKQPGADLHEEAGEFQQMLLQYGDDDEADDGPGPEDAGPSGTQRTPSASPPPPAQQQKQAAQSSRARSSRAPGGGLAAASRLAQRALAQEAPASSQATLVGPVPSQLRGARAAAKLPPRRPREASVEREEAHAHAEKPVAKRRKIQQRPEPPVVQVPPMREGGRGSRVASQAARKTADPPRKAPSAVPAPRLQPVRPPSPVAQEEDDDEDDEDEREDDEDMDAEAAAPGGSDEQDVEQLLQAQSAENSRQFSPPLAGSSRAAASDDMDSDDQVALQKLNPHRRGSVSDDDNDDGNDDDEAYAKELDLTAPSRSRNASAQDPVTPVRVVRKDTDESTGSEAAVPLPGTRANETMRRERESARREPYLPPPGTRAAIVAATVAPGSGKTLRSRKVPPAPVHRR</sequence>
<dbReference type="Gene3D" id="1.10.10.60">
    <property type="entry name" value="Homeodomain-like"/>
    <property type="match status" value="1"/>
</dbReference>
<dbReference type="Proteomes" id="UP000184267">
    <property type="component" value="Unassembled WGS sequence"/>
</dbReference>
<feature type="compositionally biased region" description="Acidic residues" evidence="1">
    <location>
        <begin position="561"/>
        <end position="573"/>
    </location>
</feature>
<dbReference type="EMBL" id="MNAD01001337">
    <property type="protein sequence ID" value="OJT06247.1"/>
    <property type="molecule type" value="Genomic_DNA"/>
</dbReference>
<feature type="compositionally biased region" description="Polar residues" evidence="1">
    <location>
        <begin position="514"/>
        <end position="525"/>
    </location>
</feature>
<feature type="compositionally biased region" description="Basic residues" evidence="1">
    <location>
        <begin position="662"/>
        <end position="675"/>
    </location>
</feature>
<dbReference type="OrthoDB" id="435460at2759"/>
<proteinExistence type="predicted"/>
<feature type="compositionally biased region" description="Basic and acidic residues" evidence="1">
    <location>
        <begin position="625"/>
        <end position="638"/>
    </location>
</feature>
<feature type="compositionally biased region" description="Acidic residues" evidence="1">
    <location>
        <begin position="297"/>
        <end position="307"/>
    </location>
</feature>
<accession>A0A1M2VFD5</accession>
<protein>
    <recommendedName>
        <fullName evidence="4">DNA-binding protein RAP1</fullName>
    </recommendedName>
</protein>
<feature type="region of interest" description="Disordered" evidence="1">
    <location>
        <begin position="240"/>
        <end position="675"/>
    </location>
</feature>
<feature type="compositionally biased region" description="Low complexity" evidence="1">
    <location>
        <begin position="329"/>
        <end position="368"/>
    </location>
</feature>